<name>A0ABP1S7W6_9HEXA</name>
<organism evidence="2 3">
    <name type="scientific">Orchesella dallaii</name>
    <dbReference type="NCBI Taxonomy" id="48710"/>
    <lineage>
        <taxon>Eukaryota</taxon>
        <taxon>Metazoa</taxon>
        <taxon>Ecdysozoa</taxon>
        <taxon>Arthropoda</taxon>
        <taxon>Hexapoda</taxon>
        <taxon>Collembola</taxon>
        <taxon>Entomobryomorpha</taxon>
        <taxon>Entomobryoidea</taxon>
        <taxon>Orchesellidae</taxon>
        <taxon>Orchesellinae</taxon>
        <taxon>Orchesella</taxon>
    </lineage>
</organism>
<evidence type="ECO:0008006" key="4">
    <source>
        <dbReference type="Google" id="ProtNLM"/>
    </source>
</evidence>
<proteinExistence type="predicted"/>
<feature type="transmembrane region" description="Helical" evidence="1">
    <location>
        <begin position="129"/>
        <end position="155"/>
    </location>
</feature>
<dbReference type="EMBL" id="CAXLJM020000164">
    <property type="protein sequence ID" value="CAL8146391.1"/>
    <property type="molecule type" value="Genomic_DNA"/>
</dbReference>
<evidence type="ECO:0000256" key="1">
    <source>
        <dbReference type="SAM" id="Phobius"/>
    </source>
</evidence>
<feature type="transmembrane region" description="Helical" evidence="1">
    <location>
        <begin position="303"/>
        <end position="327"/>
    </location>
</feature>
<reference evidence="2 3" key="1">
    <citation type="submission" date="2024-08" db="EMBL/GenBank/DDBJ databases">
        <authorList>
            <person name="Cucini C."/>
            <person name="Frati F."/>
        </authorList>
    </citation>
    <scope>NUCLEOTIDE SEQUENCE [LARGE SCALE GENOMIC DNA]</scope>
</reference>
<feature type="transmembrane region" description="Helical" evidence="1">
    <location>
        <begin position="271"/>
        <end position="291"/>
    </location>
</feature>
<dbReference type="Proteomes" id="UP001642540">
    <property type="component" value="Unassembled WGS sequence"/>
</dbReference>
<gene>
    <name evidence="2" type="ORF">ODALV1_LOCUS30801</name>
</gene>
<keyword evidence="3" id="KW-1185">Reference proteome</keyword>
<keyword evidence="1" id="KW-1133">Transmembrane helix</keyword>
<protein>
    <recommendedName>
        <fullName evidence="4">Odorant receptor</fullName>
    </recommendedName>
</protein>
<evidence type="ECO:0000313" key="3">
    <source>
        <dbReference type="Proteomes" id="UP001642540"/>
    </source>
</evidence>
<keyword evidence="1" id="KW-0812">Transmembrane</keyword>
<keyword evidence="1" id="KW-0472">Membrane</keyword>
<feature type="transmembrane region" description="Helical" evidence="1">
    <location>
        <begin position="210"/>
        <end position="230"/>
    </location>
</feature>
<accession>A0ABP1S7W6</accession>
<sequence length="400" mass="45311">MLSAKIKLLAKLIKFANFPGATKFHWDVESQKLKLLNSKEQTRARIKCRIHKLLTLFLIVQTGFGFKAVQHGSQSTKIVVGLSVPGLVTLNSFLNTCEQNALDIIICINGFLQFDAIYKKELLRRHRMINFNILTILNLIFAELVLISTIALQFMMLNSIFWLTPCTPALLAYQLLDDCNPNLVESPYATIWNILIKLIVFLVNQHYWVVAFSTAPLIISGAMILCSMALDSYLDVFSLQAGQEKNINNYSKMYRFIQVLSLLMDEILQDVLLTLMGEAILLTAFSLMAMVKLDRNISNAPWLGVLGLLLINSICVFTILLGGMVGVHDKSEQGLRDVKNFARHQRRLRQKDRMWLTKFCKSCAPIKVKIGYSNFLEKKTPLMCISFAIDLTVQLLLLAT</sequence>
<comment type="caution">
    <text evidence="2">The sequence shown here is derived from an EMBL/GenBank/DDBJ whole genome shotgun (WGS) entry which is preliminary data.</text>
</comment>
<feature type="transmembrane region" description="Helical" evidence="1">
    <location>
        <begin position="186"/>
        <end position="203"/>
    </location>
</feature>
<evidence type="ECO:0000313" key="2">
    <source>
        <dbReference type="EMBL" id="CAL8146391.1"/>
    </source>
</evidence>